<evidence type="ECO:0000256" key="3">
    <source>
        <dbReference type="ARBA" id="ARBA00022737"/>
    </source>
</evidence>
<evidence type="ECO:0000256" key="6">
    <source>
        <dbReference type="ARBA" id="ARBA00045876"/>
    </source>
</evidence>
<dbReference type="SUPFAM" id="SSF52540">
    <property type="entry name" value="P-loop containing nucleoside triphosphate hydrolases"/>
    <property type="match status" value="1"/>
</dbReference>
<evidence type="ECO:0000313" key="8">
    <source>
        <dbReference type="EMBL" id="BAY69093.1"/>
    </source>
</evidence>
<dbReference type="Pfam" id="PF02985">
    <property type="entry name" value="HEAT"/>
    <property type="match status" value="1"/>
</dbReference>
<dbReference type="Gene3D" id="1.25.10.10">
    <property type="entry name" value="Leucine-rich Repeat Variant"/>
    <property type="match status" value="3"/>
</dbReference>
<dbReference type="SMART" id="SM00185">
    <property type="entry name" value="ARM"/>
    <property type="match status" value="4"/>
</dbReference>
<evidence type="ECO:0000313" key="9">
    <source>
        <dbReference type="Proteomes" id="UP000217507"/>
    </source>
</evidence>
<dbReference type="InterPro" id="IPR000225">
    <property type="entry name" value="Armadillo"/>
</dbReference>
<dbReference type="PROSITE" id="PS50077">
    <property type="entry name" value="HEAT_REPEAT"/>
    <property type="match status" value="4"/>
</dbReference>
<proteinExistence type="inferred from homology"/>
<dbReference type="InterPro" id="IPR007111">
    <property type="entry name" value="NACHT_NTPase"/>
</dbReference>
<keyword evidence="5" id="KW-0456">Lyase</keyword>
<dbReference type="InterPro" id="IPR021133">
    <property type="entry name" value="HEAT_type_2"/>
</dbReference>
<reference evidence="8 9" key="1">
    <citation type="submission" date="2017-06" db="EMBL/GenBank/DDBJ databases">
        <title>Genome sequencing of cyanobaciteial culture collection at National Institute for Environmental Studies (NIES).</title>
        <authorList>
            <person name="Hirose Y."/>
            <person name="Shimura Y."/>
            <person name="Fujisawa T."/>
            <person name="Nakamura Y."/>
            <person name="Kawachi M."/>
        </authorList>
    </citation>
    <scope>NUCLEOTIDE SEQUENCE [LARGE SCALE GENOMIC DNA]</scope>
    <source>
        <strain evidence="8 9">NIES-23</strain>
    </source>
</reference>
<dbReference type="InterPro" id="IPR027417">
    <property type="entry name" value="P-loop_NTPase"/>
</dbReference>
<sequence length="1114" mass="124769">MIGAMVGAWVGELVTVEVSKALLSGVTSKLNPSDLDKAIKTATIEACKQETRLFYSCPPDFIPKFLCNFFKEQGLSELQRPLKNEGKPDLDYLVEVFKKAALADSKMKEIKIEYVYSWMEVFVTTYFQNTDNCIRFQIAKENYLQQLVNWFDDVKFAGIAVPGQEVEKSEKLVNIFVLPEVQEDNHKDINNLNSSIETELLSSNLSQNQQQLLWEQRQRALRNSSGRKFLASQILSQTNCQKFVLLGAPGSGKTTLLSYFVVMLAQKQIEQLNITASDYLPIIIPIRDFARQANISVIEYVKQFVEKNLCVKTLPVGFFEYWLEDGHTFIFFDGLDEIAQENKRYDVVRKIENFLGQFPKNCAVITSRPAGYKRDFFNTQEFAHYELLSFDDEKIEKFINCWYDSRIQDKSEAERRKTTLREALNKNERLKLLARNPLLLTIIALIHRYQAVLPKGRHKLYEKAVETLLTSWDANKEISVNHFLQDIDIEDLLFLMRKLAFWIHGKGSTADKEGGTLIACEDLLDQLKREIKSLKEIELYKAEEKAKRFLSLIQERTGLLNEQGQDCYAFVHKTFQEYLCAGEINYQADDQDDFEIVLNYIDQHLHDPHWREVLLLLITQQAPNKAATAIRRVLNRNSEYEKWLHRDLLFAGNCLAEDIKNLKTAKDSPAIEILQDLVNLEVSDSLQVSSQIKSQVFQILCSLNETAFQTQALQLLKEREPQIAQVRFQEYCAALGEKKAAVDRLLELLKHSESNVRSSAADALGNIGTEAGIPGLLEFLKDPEFNVWFSATNALGNIGTEAAIPGLLELLKHSESNVRSSAAEALGKIGAESAIPGLLELLKHSESNVRSSAAEALGKIGAESAIPDLLELFKDSESIVRSSAINALSKIGAEIAIPDLLKLLKDSESVVRSSAAEALGQIGAEIAIPDLLKLLKDSEFYVRFKAAVALGQIGAEIAIPDLLKLLKNSNFIVRFGAAIALGDIGTAAAIPDLLKLLKDSEFIVRSSAAVALGQIGAEIAIPDLLKLLKDSESIVRSSAAVALGQIGAEATIPDLLKLLKDSESEVRFSAAGMLKKIDEKTHSVVINLPRWINENQDSEYIGNGIDLLWELICG</sequence>
<dbReference type="Pfam" id="PF13646">
    <property type="entry name" value="HEAT_2"/>
    <property type="match status" value="3"/>
</dbReference>
<dbReference type="SMART" id="SM01349">
    <property type="entry name" value="TOG"/>
    <property type="match status" value="1"/>
</dbReference>
<gene>
    <name evidence="8" type="ORF">NIES23_18840</name>
</gene>
<dbReference type="InterPro" id="IPR011989">
    <property type="entry name" value="ARM-like"/>
</dbReference>
<dbReference type="PANTHER" id="PTHR12697:SF5">
    <property type="entry name" value="DEOXYHYPUSINE HYDROXYLASE"/>
    <property type="match status" value="1"/>
</dbReference>
<comment type="function">
    <text evidence="6">Catalyzes the hydroxylation of the N(6)-(4-aminobutyl)-L-lysine intermediate produced by deoxyhypusine synthase/DHPS on a critical lysine of the eukaryotic translation initiation factor 5A/eIF-5A. This is the second step of the post-translational modification of that lysine into an unusual amino acid residue named hypusine. Hypusination is unique to mature eIF-5A factor and is essential for its function.</text>
</comment>
<dbReference type="InterPro" id="IPR054569">
    <property type="entry name" value="NNH2"/>
</dbReference>
<dbReference type="Pfam" id="PF05729">
    <property type="entry name" value="NACHT"/>
    <property type="match status" value="1"/>
</dbReference>
<dbReference type="Pfam" id="PF22734">
    <property type="entry name" value="NNH2"/>
    <property type="match status" value="1"/>
</dbReference>
<dbReference type="SMART" id="SM00567">
    <property type="entry name" value="EZ_HEAT"/>
    <property type="match status" value="10"/>
</dbReference>
<dbReference type="PANTHER" id="PTHR12697">
    <property type="entry name" value="PBS LYASE HEAT-LIKE PROTEIN"/>
    <property type="match status" value="1"/>
</dbReference>
<accession>A0A1Z4KJM3</accession>
<organism evidence="8 9">
    <name type="scientific">Trichormus variabilis NIES-23</name>
    <dbReference type="NCBI Taxonomy" id="1973479"/>
    <lineage>
        <taxon>Bacteria</taxon>
        <taxon>Bacillati</taxon>
        <taxon>Cyanobacteriota</taxon>
        <taxon>Cyanophyceae</taxon>
        <taxon>Nostocales</taxon>
        <taxon>Nostocaceae</taxon>
        <taxon>Trichormus</taxon>
    </lineage>
</organism>
<evidence type="ECO:0000259" key="7">
    <source>
        <dbReference type="PROSITE" id="PS50837"/>
    </source>
</evidence>
<evidence type="ECO:0000256" key="1">
    <source>
        <dbReference type="ARBA" id="ARBA00009299"/>
    </source>
</evidence>
<dbReference type="GO" id="GO:0030089">
    <property type="term" value="C:phycobilisome"/>
    <property type="evidence" value="ECO:0007669"/>
    <property type="project" value="UniProtKB-KW"/>
</dbReference>
<comment type="similarity">
    <text evidence="1">Belongs to the CpcE/RpcE/PecE family.</text>
</comment>
<dbReference type="InterPro" id="IPR000357">
    <property type="entry name" value="HEAT"/>
</dbReference>
<dbReference type="AlphaFoldDB" id="A0A1Z4KJM3"/>
<keyword evidence="2" id="KW-0042">Antenna complex</keyword>
<dbReference type="Proteomes" id="UP000217507">
    <property type="component" value="Chromosome"/>
</dbReference>
<dbReference type="InterPro" id="IPR034085">
    <property type="entry name" value="TOG"/>
</dbReference>
<dbReference type="GO" id="GO:0016829">
    <property type="term" value="F:lyase activity"/>
    <property type="evidence" value="ECO:0007669"/>
    <property type="project" value="UniProtKB-KW"/>
</dbReference>
<name>A0A1Z4KJM3_ANAVA</name>
<protein>
    <recommendedName>
        <fullName evidence="7">NACHT domain-containing protein</fullName>
    </recommendedName>
</protein>
<dbReference type="PROSITE" id="PS50837">
    <property type="entry name" value="NACHT"/>
    <property type="match status" value="1"/>
</dbReference>
<keyword evidence="4" id="KW-0605">Phycobilisome</keyword>
<dbReference type="EMBL" id="AP018216">
    <property type="protein sequence ID" value="BAY69093.1"/>
    <property type="molecule type" value="Genomic_DNA"/>
</dbReference>
<evidence type="ECO:0000256" key="5">
    <source>
        <dbReference type="ARBA" id="ARBA00023239"/>
    </source>
</evidence>
<dbReference type="GO" id="GO:0016491">
    <property type="term" value="F:oxidoreductase activity"/>
    <property type="evidence" value="ECO:0007669"/>
    <property type="project" value="TreeGrafter"/>
</dbReference>
<dbReference type="InterPro" id="IPR016024">
    <property type="entry name" value="ARM-type_fold"/>
</dbReference>
<dbReference type="Gene3D" id="3.40.50.300">
    <property type="entry name" value="P-loop containing nucleotide triphosphate hydrolases"/>
    <property type="match status" value="1"/>
</dbReference>
<dbReference type="SUPFAM" id="SSF48371">
    <property type="entry name" value="ARM repeat"/>
    <property type="match status" value="1"/>
</dbReference>
<keyword evidence="3" id="KW-0677">Repeat</keyword>
<evidence type="ECO:0000256" key="2">
    <source>
        <dbReference type="ARBA" id="ARBA00022549"/>
    </source>
</evidence>
<feature type="domain" description="NACHT" evidence="7">
    <location>
        <begin position="241"/>
        <end position="369"/>
    </location>
</feature>
<dbReference type="InterPro" id="IPR004155">
    <property type="entry name" value="PBS_lyase_HEAT"/>
</dbReference>
<evidence type="ECO:0000256" key="4">
    <source>
        <dbReference type="ARBA" id="ARBA00022738"/>
    </source>
</evidence>